<feature type="region of interest" description="Disordered" evidence="1">
    <location>
        <begin position="1"/>
        <end position="23"/>
    </location>
</feature>
<gene>
    <name evidence="2" type="ORF">SAMN04490239_4522</name>
</gene>
<proteinExistence type="predicted"/>
<feature type="compositionally biased region" description="Polar residues" evidence="1">
    <location>
        <begin position="9"/>
        <end position="23"/>
    </location>
</feature>
<protein>
    <submittedName>
        <fullName evidence="2">Uncharacterized protein</fullName>
    </submittedName>
</protein>
<accession>A0A1H4TG99</accession>
<dbReference type="EMBL" id="FNSV01000005">
    <property type="protein sequence ID" value="SEC55472.1"/>
    <property type="molecule type" value="Genomic_DNA"/>
</dbReference>
<organism evidence="2 3">
    <name type="scientific">Rhodococcus koreensis</name>
    <dbReference type="NCBI Taxonomy" id="99653"/>
    <lineage>
        <taxon>Bacteria</taxon>
        <taxon>Bacillati</taxon>
        <taxon>Actinomycetota</taxon>
        <taxon>Actinomycetes</taxon>
        <taxon>Mycobacteriales</taxon>
        <taxon>Nocardiaceae</taxon>
        <taxon>Rhodococcus</taxon>
    </lineage>
</organism>
<dbReference type="AlphaFoldDB" id="A0A1H4TG99"/>
<evidence type="ECO:0000313" key="2">
    <source>
        <dbReference type="EMBL" id="SEC55472.1"/>
    </source>
</evidence>
<evidence type="ECO:0000313" key="3">
    <source>
        <dbReference type="Proteomes" id="UP000183561"/>
    </source>
</evidence>
<reference evidence="3" key="1">
    <citation type="submission" date="2016-10" db="EMBL/GenBank/DDBJ databases">
        <authorList>
            <person name="Varghese N."/>
            <person name="Submissions S."/>
        </authorList>
    </citation>
    <scope>NUCLEOTIDE SEQUENCE [LARGE SCALE GENOMIC DNA]</scope>
    <source>
        <strain evidence="3">DSM 44498</strain>
    </source>
</reference>
<sequence>MSEERATMSAEQATMTSPALPSHSVQSARGRYTVCTCCAARHLRSVFTKIPAIQSVLIESSRARYSLNGCLPP</sequence>
<name>A0A1H4TG99_9NOCA</name>
<keyword evidence="3" id="KW-1185">Reference proteome</keyword>
<evidence type="ECO:0000256" key="1">
    <source>
        <dbReference type="SAM" id="MobiDB-lite"/>
    </source>
</evidence>
<dbReference type="Proteomes" id="UP000183561">
    <property type="component" value="Unassembled WGS sequence"/>
</dbReference>